<keyword evidence="4" id="KW-0677">Repeat</keyword>
<dbReference type="InterPro" id="IPR036322">
    <property type="entry name" value="WD40_repeat_dom_sf"/>
</dbReference>
<keyword evidence="2" id="KW-0963">Cytoplasm</keyword>
<dbReference type="InterPro" id="IPR001680">
    <property type="entry name" value="WD40_rpt"/>
</dbReference>
<dbReference type="FunCoup" id="H3DR71">
    <property type="interactions" value="182"/>
</dbReference>
<dbReference type="AlphaFoldDB" id="H3DR71"/>
<dbReference type="Gene3D" id="2.130.10.10">
    <property type="entry name" value="YVTN repeat-like/Quinoprotein amine dehydrogenase"/>
    <property type="match status" value="2"/>
</dbReference>
<reference evidence="6" key="2">
    <citation type="submission" date="2025-08" db="UniProtKB">
        <authorList>
            <consortium name="Ensembl"/>
        </authorList>
    </citation>
    <scope>IDENTIFICATION</scope>
</reference>
<dbReference type="PANTHER" id="PTHR12442:SF26">
    <property type="entry name" value="CYTOPLASMIC DYNEIN 2 INTERMEDIATE CHAIN 2"/>
    <property type="match status" value="1"/>
</dbReference>
<keyword evidence="3" id="KW-0853">WD repeat</keyword>
<dbReference type="GO" id="GO:0042073">
    <property type="term" value="P:intraciliary transport"/>
    <property type="evidence" value="ECO:0007669"/>
    <property type="project" value="TreeGrafter"/>
</dbReference>
<reference evidence="6" key="3">
    <citation type="submission" date="2025-09" db="UniProtKB">
        <authorList>
            <consortium name="Ensembl"/>
        </authorList>
    </citation>
    <scope>IDENTIFICATION</scope>
</reference>
<dbReference type="Proteomes" id="UP000007303">
    <property type="component" value="Unassembled WGS sequence"/>
</dbReference>
<proteinExistence type="predicted"/>
<dbReference type="GO" id="GO:0005868">
    <property type="term" value="C:cytoplasmic dynein complex"/>
    <property type="evidence" value="ECO:0007669"/>
    <property type="project" value="TreeGrafter"/>
</dbReference>
<evidence type="ECO:0000313" key="7">
    <source>
        <dbReference type="Proteomes" id="UP000007303"/>
    </source>
</evidence>
<dbReference type="InterPro" id="IPR015943">
    <property type="entry name" value="WD40/YVTN_repeat-like_dom_sf"/>
</dbReference>
<feature type="region of interest" description="Disordered" evidence="5">
    <location>
        <begin position="1"/>
        <end position="47"/>
    </location>
</feature>
<name>H3DR71_TETNG</name>
<dbReference type="PANTHER" id="PTHR12442">
    <property type="entry name" value="DYNEIN INTERMEDIATE CHAIN"/>
    <property type="match status" value="1"/>
</dbReference>
<organism evidence="6 7">
    <name type="scientific">Tetraodon nigroviridis</name>
    <name type="common">Spotted green pufferfish</name>
    <name type="synonym">Chelonodon nigroviridis</name>
    <dbReference type="NCBI Taxonomy" id="99883"/>
    <lineage>
        <taxon>Eukaryota</taxon>
        <taxon>Metazoa</taxon>
        <taxon>Chordata</taxon>
        <taxon>Craniata</taxon>
        <taxon>Vertebrata</taxon>
        <taxon>Euteleostomi</taxon>
        <taxon>Actinopterygii</taxon>
        <taxon>Neopterygii</taxon>
        <taxon>Teleostei</taxon>
        <taxon>Neoteleostei</taxon>
        <taxon>Acanthomorphata</taxon>
        <taxon>Eupercaria</taxon>
        <taxon>Tetraodontiformes</taxon>
        <taxon>Tetradontoidea</taxon>
        <taxon>Tetraodontidae</taxon>
        <taxon>Tetraodon</taxon>
    </lineage>
</organism>
<dbReference type="STRING" id="99883.ENSTNIP00000023020"/>
<dbReference type="Ensembl" id="ENSTNIT00000023262.1">
    <property type="protein sequence ID" value="ENSTNIP00000023020.1"/>
    <property type="gene ID" value="ENSTNIG00000019760.1"/>
</dbReference>
<evidence type="ECO:0000256" key="1">
    <source>
        <dbReference type="ARBA" id="ARBA00004496"/>
    </source>
</evidence>
<evidence type="ECO:0000256" key="3">
    <source>
        <dbReference type="ARBA" id="ARBA00022574"/>
    </source>
</evidence>
<evidence type="ECO:0000256" key="4">
    <source>
        <dbReference type="ARBA" id="ARBA00022737"/>
    </source>
</evidence>
<dbReference type="GO" id="GO:0045504">
    <property type="term" value="F:dynein heavy chain binding"/>
    <property type="evidence" value="ECO:0007669"/>
    <property type="project" value="TreeGrafter"/>
</dbReference>
<dbReference type="InParanoid" id="H3DR71"/>
<keyword evidence="7" id="KW-1185">Reference proteome</keyword>
<reference evidence="7" key="1">
    <citation type="journal article" date="2004" name="Nature">
        <title>Genome duplication in the teleost fish Tetraodon nigroviridis reveals the early vertebrate proto-karyotype.</title>
        <authorList>
            <person name="Jaillon O."/>
            <person name="Aury J.-M."/>
            <person name="Brunet F."/>
            <person name="Petit J.-L."/>
            <person name="Stange-Thomann N."/>
            <person name="Mauceli E."/>
            <person name="Bouneau L."/>
            <person name="Fischer C."/>
            <person name="Ozouf-Costaz C."/>
            <person name="Bernot A."/>
            <person name="Nicaud S."/>
            <person name="Jaffe D."/>
            <person name="Fisher S."/>
            <person name="Lutfalla G."/>
            <person name="Dossat C."/>
            <person name="Segurens B."/>
            <person name="Dasilva C."/>
            <person name="Salanoubat M."/>
            <person name="Levy M."/>
            <person name="Boudet N."/>
            <person name="Castellano S."/>
            <person name="Anthouard V."/>
            <person name="Jubin C."/>
            <person name="Castelli V."/>
            <person name="Katinka M."/>
            <person name="Vacherie B."/>
            <person name="Biemont C."/>
            <person name="Skalli Z."/>
            <person name="Cattolico L."/>
            <person name="Poulain J."/>
            <person name="De Berardinis V."/>
            <person name="Cruaud C."/>
            <person name="Duprat S."/>
            <person name="Brottier P."/>
            <person name="Coutanceau J.-P."/>
            <person name="Gouzy J."/>
            <person name="Parra G."/>
            <person name="Lardier G."/>
            <person name="Chapple C."/>
            <person name="McKernan K.J."/>
            <person name="McEwan P."/>
            <person name="Bosak S."/>
            <person name="Kellis M."/>
            <person name="Volff J.-N."/>
            <person name="Guigo R."/>
            <person name="Zody M.C."/>
            <person name="Mesirov J."/>
            <person name="Lindblad-Toh K."/>
            <person name="Birren B."/>
            <person name="Nusbaum C."/>
            <person name="Kahn D."/>
            <person name="Robinson-Rechavi M."/>
            <person name="Laudet V."/>
            <person name="Schachter V."/>
            <person name="Quetier F."/>
            <person name="Saurin W."/>
            <person name="Scarpelli C."/>
            <person name="Wincker P."/>
            <person name="Lander E.S."/>
            <person name="Weissenbach J."/>
            <person name="Roest Crollius H."/>
        </authorList>
    </citation>
    <scope>NUCLEOTIDE SEQUENCE [LARGE SCALE GENOMIC DNA]</scope>
</reference>
<dbReference type="GeneTree" id="ENSGT00940000158483"/>
<protein>
    <submittedName>
        <fullName evidence="6">Dynein 2 intermediate chain 2</fullName>
    </submittedName>
</protein>
<accession>H3DR71</accession>
<dbReference type="InterPro" id="IPR050687">
    <property type="entry name" value="Dynein_IC"/>
</dbReference>
<dbReference type="OMA" id="CVEWIGN"/>
<evidence type="ECO:0000313" key="6">
    <source>
        <dbReference type="Ensembl" id="ENSTNIP00000023020.1"/>
    </source>
</evidence>
<evidence type="ECO:0000256" key="5">
    <source>
        <dbReference type="SAM" id="MobiDB-lite"/>
    </source>
</evidence>
<evidence type="ECO:0000256" key="2">
    <source>
        <dbReference type="ARBA" id="ARBA00022490"/>
    </source>
</evidence>
<feature type="compositionally biased region" description="Polar residues" evidence="5">
    <location>
        <begin position="16"/>
        <end position="34"/>
    </location>
</feature>
<dbReference type="GO" id="GO:0097014">
    <property type="term" value="C:ciliary plasm"/>
    <property type="evidence" value="ECO:0007669"/>
    <property type="project" value="TreeGrafter"/>
</dbReference>
<dbReference type="SMART" id="SM00320">
    <property type="entry name" value="WD40"/>
    <property type="match status" value="4"/>
</dbReference>
<comment type="subcellular location">
    <subcellularLocation>
        <location evidence="1">Cytoplasm</location>
    </subcellularLocation>
</comment>
<dbReference type="HOGENOM" id="CLU_031167_0_0_1"/>
<dbReference type="SUPFAM" id="SSF50978">
    <property type="entry name" value="WD40 repeat-like"/>
    <property type="match status" value="1"/>
</dbReference>
<sequence>RACQTRRVHTAEAEVQTLSTAETGSQTEAGNRQRTPPAGGRGPGPGGLKDFLGRVEGPLVRQLLRNSRSHAFDGFQVNWSDPSHLVSLRHCLQHPAGEEWSLQVTKVSWSCTGAVLACAYGRIDDGDWSTEAAHVCTWNLLSPKLQPGRAEAVIDVPAAVSALSCHPTHAALLAGGLYSGRVVVWDTGRTDEPVLAQTGISAEGHREPVCEVVWVPSRIGLLSACSQGKVLLWRRDAEQRALVLSAAFTLDPQQIPRSLKGQAQGCGSVGLTSLALSSWDWDTVLVGSEGGLVRCSLPKAPPGPPPHGASVTPTAPALFSFSRSSGPIYSIHPSPFHWGLFVSGGTDGLAHLHSLQQSAPLLSLKVCDSYVFQVQWSPSRPLVFAAATAEGLVQVFDLGRRSPRPVATLE</sequence>
<dbReference type="GO" id="GO:0045503">
    <property type="term" value="F:dynein light chain binding"/>
    <property type="evidence" value="ECO:0007669"/>
    <property type="project" value="TreeGrafter"/>
</dbReference>